<reference evidence="8 9" key="1">
    <citation type="submission" date="2014-02" db="EMBL/GenBank/DDBJ databases">
        <title>The Genome Sequence of Trichophyton interdigitale MR816.</title>
        <authorList>
            <consortium name="The Broad Institute Genomics Platform"/>
            <person name="Cuomo C.A."/>
            <person name="White T.C."/>
            <person name="Graser Y."/>
            <person name="Martinez-Rossi N."/>
            <person name="Heitman J."/>
            <person name="Young S.K."/>
            <person name="Zeng Q."/>
            <person name="Gargeya S."/>
            <person name="Abouelleil A."/>
            <person name="Alvarado L."/>
            <person name="Chapman S.B."/>
            <person name="Gainer-Dewar J."/>
            <person name="Goldberg J."/>
            <person name="Griggs A."/>
            <person name="Gujja S."/>
            <person name="Hansen M."/>
            <person name="Howarth C."/>
            <person name="Imamovic A."/>
            <person name="Larimer J."/>
            <person name="Martinez D."/>
            <person name="Murphy C."/>
            <person name="Pearson M.D."/>
            <person name="Persinoti G."/>
            <person name="Poon T."/>
            <person name="Priest M."/>
            <person name="Roberts A.D."/>
            <person name="Saif S."/>
            <person name="Shea T.D."/>
            <person name="Sykes S.N."/>
            <person name="Wortman J."/>
            <person name="Nusbaum C."/>
            <person name="Birren B."/>
        </authorList>
    </citation>
    <scope>NUCLEOTIDE SEQUENCE [LARGE SCALE GENOMIC DNA]</scope>
    <source>
        <strain evidence="8 9">MR816</strain>
    </source>
</reference>
<evidence type="ECO:0000256" key="3">
    <source>
        <dbReference type="ARBA" id="ARBA00022679"/>
    </source>
</evidence>
<dbReference type="InterPro" id="IPR022284">
    <property type="entry name" value="GPAT/DHAPAT"/>
</dbReference>
<keyword evidence="5" id="KW-0012">Acyltransferase</keyword>
<dbReference type="Pfam" id="PF01553">
    <property type="entry name" value="Acyltransferase"/>
    <property type="match status" value="1"/>
</dbReference>
<evidence type="ECO:0000313" key="9">
    <source>
        <dbReference type="Proteomes" id="UP000024533"/>
    </source>
</evidence>
<dbReference type="Proteomes" id="UP000024533">
    <property type="component" value="Unassembled WGS sequence"/>
</dbReference>
<dbReference type="PANTHER" id="PTHR12563">
    <property type="entry name" value="GLYCEROL-3-PHOSPHATE ACYLTRANSFERASE"/>
    <property type="match status" value="1"/>
</dbReference>
<keyword evidence="9" id="KW-1185">Reference proteome</keyword>
<dbReference type="AlphaFoldDB" id="A0A059J0J2"/>
<dbReference type="OrthoDB" id="10255570at2759"/>
<dbReference type="HOGENOM" id="CLU_015023_0_0_1"/>
<dbReference type="PANTHER" id="PTHR12563:SF17">
    <property type="entry name" value="DIHYDROXYACETONE PHOSPHATE ACYLTRANSFERASE"/>
    <property type="match status" value="1"/>
</dbReference>
<feature type="region of interest" description="Disordered" evidence="6">
    <location>
        <begin position="722"/>
        <end position="744"/>
    </location>
</feature>
<feature type="region of interest" description="Disordered" evidence="6">
    <location>
        <begin position="799"/>
        <end position="825"/>
    </location>
</feature>
<proteinExistence type="inferred from homology"/>
<dbReference type="OMA" id="ENMICKM"/>
<comment type="similarity">
    <text evidence="2">Belongs to the GPAT/DAPAT family.</text>
</comment>
<dbReference type="InterPro" id="IPR041728">
    <property type="entry name" value="GPAT/DHAPAT_LPLAT"/>
</dbReference>
<dbReference type="GO" id="GO:0006631">
    <property type="term" value="P:fatty acid metabolic process"/>
    <property type="evidence" value="ECO:0007669"/>
    <property type="project" value="TreeGrafter"/>
</dbReference>
<evidence type="ECO:0000256" key="5">
    <source>
        <dbReference type="ARBA" id="ARBA00023315"/>
    </source>
</evidence>
<dbReference type="CDD" id="cd07993">
    <property type="entry name" value="LPLAT_DHAPAT-like"/>
    <property type="match status" value="1"/>
</dbReference>
<evidence type="ECO:0000256" key="4">
    <source>
        <dbReference type="ARBA" id="ARBA00023136"/>
    </source>
</evidence>
<keyword evidence="4" id="KW-0472">Membrane</keyword>
<comment type="subcellular location">
    <subcellularLocation>
        <location evidence="1">Endomembrane system</location>
        <topology evidence="1">Peripheral membrane protein</topology>
    </subcellularLocation>
</comment>
<evidence type="ECO:0000256" key="1">
    <source>
        <dbReference type="ARBA" id="ARBA00004184"/>
    </source>
</evidence>
<dbReference type="Pfam" id="PF19277">
    <property type="entry name" value="GPAT_C"/>
    <property type="match status" value="1"/>
</dbReference>
<organism evidence="8 9">
    <name type="scientific">Trichophyton interdigitale (strain MR816)</name>
    <dbReference type="NCBI Taxonomy" id="1215338"/>
    <lineage>
        <taxon>Eukaryota</taxon>
        <taxon>Fungi</taxon>
        <taxon>Dikarya</taxon>
        <taxon>Ascomycota</taxon>
        <taxon>Pezizomycotina</taxon>
        <taxon>Eurotiomycetes</taxon>
        <taxon>Eurotiomycetidae</taxon>
        <taxon>Onygenales</taxon>
        <taxon>Arthrodermataceae</taxon>
        <taxon>Trichophyton</taxon>
    </lineage>
</organism>
<gene>
    <name evidence="8" type="ORF">H109_06759</name>
</gene>
<comment type="caution">
    <text evidence="8">The sequence shown here is derived from an EMBL/GenBank/DDBJ whole genome shotgun (WGS) entry which is preliminary data.</text>
</comment>
<name>A0A059J0J2_TRIIM</name>
<dbReference type="GO" id="GO:0019432">
    <property type="term" value="P:triglyceride biosynthetic process"/>
    <property type="evidence" value="ECO:0007669"/>
    <property type="project" value="TreeGrafter"/>
</dbReference>
<dbReference type="SUPFAM" id="SSF69593">
    <property type="entry name" value="Glycerol-3-phosphate (1)-acyltransferase"/>
    <property type="match status" value="1"/>
</dbReference>
<dbReference type="STRING" id="1215338.A0A059J0J2"/>
<dbReference type="GO" id="GO:0031966">
    <property type="term" value="C:mitochondrial membrane"/>
    <property type="evidence" value="ECO:0007669"/>
    <property type="project" value="TreeGrafter"/>
</dbReference>
<dbReference type="SMART" id="SM00563">
    <property type="entry name" value="PlsC"/>
    <property type="match status" value="1"/>
</dbReference>
<keyword evidence="3" id="KW-0808">Transferase</keyword>
<dbReference type="InterPro" id="IPR045520">
    <property type="entry name" value="GPAT/DHAPAT_C"/>
</dbReference>
<evidence type="ECO:0000313" key="8">
    <source>
        <dbReference type="EMBL" id="KDB21284.1"/>
    </source>
</evidence>
<sequence>MASKEGPSEAPKLAPDLEIVGDQVRIQPTGFTAGIEETDGITERRLMHQMGRFRENPFDFLREISLFVSGTGWRAYDDFIGQPIFYSGFSEKMKSSVASHSLLVGKIEELAESRVKTEEVKGLLSVTAPASSNGGLSVDARTRRKEEIAASLREVVDTMMDNMICKMESKSFIRGAYYITTQILTRAYHQGIHVSSEEVLRLRKVAEEAAKKKQSIVFLPCHKSHVDYASLQVICYRLGIALPVVVAGDNLNIPLLGSFLQHAGAMWIRRKFGNDPLYHALVQAYIDTLLSNGHNFECFVEGGRSRTGKLLPPKYGILRYVLDSVGSGRVEDALICPVSTQYDKVIETESYISELLGQPKQKENLRDFISASSVLSLKLGRIDVRFHEPWSLKQFITQQTTKIHHMPTNERNLMATISQEERSKILRTFGYRVLSQINDASVIMPTALVGTVLLTLRGRGVGKAELSRRVDWLCHRVKEKGGRVAHFYRAPTAHVVERALEVLGPKLVGKTAGLAEETYHVVDRFQLSFYRNMTIHLFIPEALVSVALYSRVKKGGEPSNQQITYDELLTRVSFLSQLFRGEFIFPPEGLTANLEKTLHGLERGNVLKVTKDASNIPQTIELSERERNCGRENYDFYCFLLWPFIEACWLGTVSLIGLTPPLTDPTNVWVDMNKAQSNAQLLGKTLYYQGDLSYIEAVNKEILKNSYQRFEEEGIIITAKSKESPQPPTMRVSPEWAPERDPETGKLLPQGKLWEFIRMIAQSRREGKNRRDGETISSRVLELSEAMGRTLFQAAHPVKPASTDGEVELSSQIQRRRAIDTASKL</sequence>
<accession>A0A059J0J2</accession>
<dbReference type="GO" id="GO:0004366">
    <property type="term" value="F:glycerol-3-phosphate O-acyltransferase activity"/>
    <property type="evidence" value="ECO:0007669"/>
    <property type="project" value="TreeGrafter"/>
</dbReference>
<evidence type="ECO:0000256" key="2">
    <source>
        <dbReference type="ARBA" id="ARBA00007937"/>
    </source>
</evidence>
<dbReference type="GO" id="GO:0012505">
    <property type="term" value="C:endomembrane system"/>
    <property type="evidence" value="ECO:0007669"/>
    <property type="project" value="UniProtKB-SubCell"/>
</dbReference>
<evidence type="ECO:0000259" key="7">
    <source>
        <dbReference type="SMART" id="SM00563"/>
    </source>
</evidence>
<dbReference type="InterPro" id="IPR002123">
    <property type="entry name" value="Plipid/glycerol_acylTrfase"/>
</dbReference>
<dbReference type="EMBL" id="AOKY01000567">
    <property type="protein sequence ID" value="KDB21284.1"/>
    <property type="molecule type" value="Genomic_DNA"/>
</dbReference>
<dbReference type="GO" id="GO:0006072">
    <property type="term" value="P:glycerol-3-phosphate metabolic process"/>
    <property type="evidence" value="ECO:0007669"/>
    <property type="project" value="TreeGrafter"/>
</dbReference>
<evidence type="ECO:0000256" key="6">
    <source>
        <dbReference type="SAM" id="MobiDB-lite"/>
    </source>
</evidence>
<feature type="domain" description="Phospholipid/glycerol acyltransferase" evidence="7">
    <location>
        <begin position="216"/>
        <end position="343"/>
    </location>
</feature>
<protein>
    <recommendedName>
        <fullName evidence="7">Phospholipid/glycerol acyltransferase domain-containing protein</fullName>
    </recommendedName>
</protein>
<dbReference type="GO" id="GO:0008654">
    <property type="term" value="P:phospholipid biosynthetic process"/>
    <property type="evidence" value="ECO:0007669"/>
    <property type="project" value="TreeGrafter"/>
</dbReference>